<protein>
    <recommendedName>
        <fullName evidence="2">Halobacterial output domain-containing protein</fullName>
    </recommendedName>
</protein>
<feature type="region of interest" description="Disordered" evidence="1">
    <location>
        <begin position="1"/>
        <end position="27"/>
    </location>
</feature>
<gene>
    <name evidence="3" type="ORF">SAMN04488066_10978</name>
</gene>
<dbReference type="InterPro" id="IPR040624">
    <property type="entry name" value="HalOD1"/>
</dbReference>
<evidence type="ECO:0000259" key="2">
    <source>
        <dbReference type="Pfam" id="PF18545"/>
    </source>
</evidence>
<evidence type="ECO:0000313" key="4">
    <source>
        <dbReference type="Proteomes" id="UP000323537"/>
    </source>
</evidence>
<dbReference type="Pfam" id="PF18545">
    <property type="entry name" value="HalOD1"/>
    <property type="match status" value="1"/>
</dbReference>
<proteinExistence type="predicted"/>
<evidence type="ECO:0000313" key="3">
    <source>
        <dbReference type="EMBL" id="SFH57113.1"/>
    </source>
</evidence>
<dbReference type="EMBL" id="FOPZ01000009">
    <property type="protein sequence ID" value="SFH57113.1"/>
    <property type="molecule type" value="Genomic_DNA"/>
</dbReference>
<feature type="domain" description="Halobacterial output" evidence="2">
    <location>
        <begin position="51"/>
        <end position="118"/>
    </location>
</feature>
<dbReference type="AlphaFoldDB" id="A0A1I3B4B0"/>
<evidence type="ECO:0000256" key="1">
    <source>
        <dbReference type="SAM" id="MobiDB-lite"/>
    </source>
</evidence>
<feature type="compositionally biased region" description="Basic and acidic residues" evidence="1">
    <location>
        <begin position="9"/>
        <end position="18"/>
    </location>
</feature>
<keyword evidence="4" id="KW-1185">Reference proteome</keyword>
<organism evidence="3 4">
    <name type="scientific">Halorubrum aquaticum</name>
    <dbReference type="NCBI Taxonomy" id="387340"/>
    <lineage>
        <taxon>Archaea</taxon>
        <taxon>Methanobacteriati</taxon>
        <taxon>Methanobacteriota</taxon>
        <taxon>Stenosarchaea group</taxon>
        <taxon>Halobacteria</taxon>
        <taxon>Halobacteriales</taxon>
        <taxon>Haloferacaceae</taxon>
        <taxon>Halorubrum</taxon>
    </lineage>
</organism>
<name>A0A1I3B4B0_9EURY</name>
<accession>A0A1I3B4B0</accession>
<dbReference type="RefSeq" id="WP_149784516.1">
    <property type="nucleotide sequence ID" value="NZ_BAAADP010000001.1"/>
</dbReference>
<sequence length="121" mass="13058">MEGTPIGAEESRTERGEPSETASGWDLTDTAFIDEFEEREGLYRVKYDSGQATPSFAVITIVSKITGIDPLELDPLYDSIDGDVLDALCTADLPSVSRLTFEYTGCEITVGTDDVLEVVAG</sequence>
<dbReference type="OrthoDB" id="199137at2157"/>
<reference evidence="3 4" key="1">
    <citation type="submission" date="2016-10" db="EMBL/GenBank/DDBJ databases">
        <authorList>
            <person name="Varghese N."/>
            <person name="Submissions S."/>
        </authorList>
    </citation>
    <scope>NUCLEOTIDE SEQUENCE [LARGE SCALE GENOMIC DNA]</scope>
    <source>
        <strain evidence="3 4">CGMCC 1.6377</strain>
    </source>
</reference>
<dbReference type="Proteomes" id="UP000323537">
    <property type="component" value="Unassembled WGS sequence"/>
</dbReference>